<gene>
    <name evidence="1" type="ORF">EDB92DRAFT_1794244</name>
</gene>
<evidence type="ECO:0000313" key="2">
    <source>
        <dbReference type="Proteomes" id="UP001201163"/>
    </source>
</evidence>
<dbReference type="AlphaFoldDB" id="A0AAD4LQX0"/>
<dbReference type="Proteomes" id="UP001201163">
    <property type="component" value="Unassembled WGS sequence"/>
</dbReference>
<dbReference type="EMBL" id="JAKELL010000010">
    <property type="protein sequence ID" value="KAH8995911.1"/>
    <property type="molecule type" value="Genomic_DNA"/>
</dbReference>
<keyword evidence="2" id="KW-1185">Reference proteome</keyword>
<proteinExistence type="predicted"/>
<accession>A0AAD4LQX0</accession>
<name>A0AAD4LQX0_9AGAM</name>
<reference evidence="1" key="1">
    <citation type="submission" date="2022-01" db="EMBL/GenBank/DDBJ databases">
        <title>Comparative genomics reveals a dynamic genome evolution in the ectomycorrhizal milk-cap (Lactarius) mushrooms.</title>
        <authorList>
            <consortium name="DOE Joint Genome Institute"/>
            <person name="Lebreton A."/>
            <person name="Tang N."/>
            <person name="Kuo A."/>
            <person name="LaButti K."/>
            <person name="Drula E."/>
            <person name="Barry K."/>
            <person name="Clum A."/>
            <person name="Lipzen A."/>
            <person name="Mousain D."/>
            <person name="Ng V."/>
            <person name="Wang R."/>
            <person name="Wang X."/>
            <person name="Dai Y."/>
            <person name="Henrissat B."/>
            <person name="Grigoriev I.V."/>
            <person name="Guerin-Laguette A."/>
            <person name="Yu F."/>
            <person name="Martin F.M."/>
        </authorList>
    </citation>
    <scope>NUCLEOTIDE SEQUENCE</scope>
    <source>
        <strain evidence="1">QP</strain>
    </source>
</reference>
<protein>
    <submittedName>
        <fullName evidence="1">Uncharacterized protein</fullName>
    </submittedName>
</protein>
<sequence>MTKRIPTPPPPEDEPRYLTVVHPYPLHANLDLPADQRELALWLACCTGKDVLLAMFHKPASPGMIVIEVDREFDRFDELLGFHAWSGFLLKPSEEQMDKSSKVFYCTYNTGRLVEKNGPSAGLSTLFTHSHL</sequence>
<comment type="caution">
    <text evidence="1">The sequence shown here is derived from an EMBL/GenBank/DDBJ whole genome shotgun (WGS) entry which is preliminary data.</text>
</comment>
<evidence type="ECO:0000313" key="1">
    <source>
        <dbReference type="EMBL" id="KAH8995911.1"/>
    </source>
</evidence>
<organism evidence="1 2">
    <name type="scientific">Lactarius akahatsu</name>
    <dbReference type="NCBI Taxonomy" id="416441"/>
    <lineage>
        <taxon>Eukaryota</taxon>
        <taxon>Fungi</taxon>
        <taxon>Dikarya</taxon>
        <taxon>Basidiomycota</taxon>
        <taxon>Agaricomycotina</taxon>
        <taxon>Agaricomycetes</taxon>
        <taxon>Russulales</taxon>
        <taxon>Russulaceae</taxon>
        <taxon>Lactarius</taxon>
    </lineage>
</organism>